<sequence length="395" mass="45990">FTLSVAKLEFSRLCCKKMVCGGDNKKVDEDHKLYTKKFFQTKKLLLLGTGESGKTTIIKQMKILHINGFSEVERKEKIPFIRQNIHESIYDIVSNMSKINPPVEIHSVESRTSVEYILNLGPNEPSEYTDEYFDHVKIAWADKGVQDTYERSNEYQLIDSAAHFLNRLDEIRQPDYIPTTLDILFCRVMTVSISKIEFEVKYGGGVAEFWMYDVGGQRGQRKKWIQVFDGIQAILFIISASDFDQTLREDENKNRLEEAFSLFEDVYRSRFVRDAGLILFLNKQDLLKKKIDQGRKLEKYFPEYSNYQTKEGDPNSEYDRAKFFMKDKVEKIASTPLTIEHIGFVPGKNIHEKLPPRTIYTHFTVATDTNNIKKIFESVRDTILRHTIDVTFGTF</sequence>
<evidence type="ECO:0000256" key="3">
    <source>
        <dbReference type="ARBA" id="ARBA00011356"/>
    </source>
</evidence>
<dbReference type="GO" id="GO:0046872">
    <property type="term" value="F:metal ion binding"/>
    <property type="evidence" value="ECO:0007669"/>
    <property type="project" value="UniProtKB-UniRule"/>
</dbReference>
<dbReference type="GO" id="GO:0005834">
    <property type="term" value="C:heterotrimeric G-protein complex"/>
    <property type="evidence" value="ECO:0007669"/>
    <property type="project" value="UniProtKB-UniRule"/>
</dbReference>
<name>V5FXV5_ANOGL</name>
<evidence type="ECO:0000256" key="8">
    <source>
        <dbReference type="ARBA" id="ARBA00023224"/>
    </source>
</evidence>
<dbReference type="SUPFAM" id="SSF47895">
    <property type="entry name" value="Transducin (alpha subunit), insertion domain"/>
    <property type="match status" value="1"/>
</dbReference>
<dbReference type="Gene3D" id="1.10.400.10">
    <property type="entry name" value="GI Alpha 1, domain 2-like"/>
    <property type="match status" value="1"/>
</dbReference>
<dbReference type="FunFam" id="1.10.400.10:FF:000010">
    <property type="entry name" value="Guanine nucleotide-binding protein alpha-13 subunit"/>
    <property type="match status" value="1"/>
</dbReference>
<dbReference type="GO" id="GO:0007606">
    <property type="term" value="P:sensory perception of chemical stimulus"/>
    <property type="evidence" value="ECO:0007669"/>
    <property type="project" value="TreeGrafter"/>
</dbReference>
<dbReference type="SMART" id="SM00275">
    <property type="entry name" value="G_alpha"/>
    <property type="match status" value="1"/>
</dbReference>
<evidence type="ECO:0000313" key="12">
    <source>
        <dbReference type="EMBL" id="JAB62500.1"/>
    </source>
</evidence>
<dbReference type="PRINTS" id="PR00443">
    <property type="entry name" value="GPROTEINAS"/>
</dbReference>
<feature type="non-terminal residue" evidence="12">
    <location>
        <position position="1"/>
    </location>
</feature>
<keyword evidence="4 10" id="KW-0479">Metal-binding</keyword>
<dbReference type="GO" id="GO:0005737">
    <property type="term" value="C:cytoplasm"/>
    <property type="evidence" value="ECO:0007669"/>
    <property type="project" value="TreeGrafter"/>
</dbReference>
<dbReference type="InterPro" id="IPR001019">
    <property type="entry name" value="Gprotein_alpha_su"/>
</dbReference>
<evidence type="ECO:0000256" key="11">
    <source>
        <dbReference type="RuleBase" id="RU369121"/>
    </source>
</evidence>
<comment type="subcellular location">
    <subcellularLocation>
        <location evidence="11">Cell membrane</location>
    </subcellularLocation>
</comment>
<comment type="function">
    <text evidence="11">Guanine nucleotide-binding proteins (G proteins) function as transducers in numerous signaling pathways controlled by G protein-coupled receptors (GPCRs).</text>
</comment>
<keyword evidence="5 9" id="KW-0547">Nucleotide-binding</keyword>
<keyword evidence="11" id="KW-1003">Cell membrane</keyword>
<evidence type="ECO:0000256" key="9">
    <source>
        <dbReference type="PIRSR" id="PIRSR601019-1"/>
    </source>
</evidence>
<dbReference type="PANTHER" id="PTHR10218">
    <property type="entry name" value="GTP-BINDING PROTEIN ALPHA SUBUNIT"/>
    <property type="match status" value="1"/>
</dbReference>
<proteinExistence type="inferred from homology"/>
<comment type="function">
    <text evidence="1">Guanine nucleotide-binding proteins (G proteins) are involved as modulators or transducers in various transmembrane signaling systems.</text>
</comment>
<accession>V5FXV5</accession>
<dbReference type="SMR" id="V5FXV5"/>
<dbReference type="FunFam" id="3.40.50.300:FF:000720">
    <property type="entry name" value="Guanine nucleotide-binding protein G(k) subunit alpha"/>
    <property type="match status" value="1"/>
</dbReference>
<evidence type="ECO:0000256" key="6">
    <source>
        <dbReference type="ARBA" id="ARBA00022842"/>
    </source>
</evidence>
<dbReference type="InterPro" id="IPR000367">
    <property type="entry name" value="Gprotein_alpha_S"/>
</dbReference>
<dbReference type="GO" id="GO:0001664">
    <property type="term" value="F:G protein-coupled receptor binding"/>
    <property type="evidence" value="ECO:0007669"/>
    <property type="project" value="TreeGrafter"/>
</dbReference>
<dbReference type="GO" id="GO:0005525">
    <property type="term" value="F:GTP binding"/>
    <property type="evidence" value="ECO:0007669"/>
    <property type="project" value="UniProtKB-UniRule"/>
</dbReference>
<evidence type="ECO:0000256" key="2">
    <source>
        <dbReference type="ARBA" id="ARBA00007172"/>
    </source>
</evidence>
<feature type="binding site" evidence="10">
    <location>
        <position position="190"/>
    </location>
    <ligand>
        <name>Mg(2+)</name>
        <dbReference type="ChEBI" id="CHEBI:18420"/>
    </ligand>
</feature>
<feature type="binding site" evidence="9">
    <location>
        <begin position="213"/>
        <end position="217"/>
    </location>
    <ligand>
        <name>GTP</name>
        <dbReference type="ChEBI" id="CHEBI:37565"/>
    </ligand>
</feature>
<keyword evidence="7 9" id="KW-0342">GTP-binding</keyword>
<dbReference type="EMBL" id="GALX01005966">
    <property type="protein sequence ID" value="JAB62500.1"/>
    <property type="molecule type" value="Transcribed_RNA"/>
</dbReference>
<protein>
    <recommendedName>
        <fullName evidence="11">Guanine nucleotide-binding protein G(s) subunit alpha</fullName>
    </recommendedName>
    <alternativeName>
        <fullName evidence="11">Adenylate cyclase-stimulating G alpha protein</fullName>
    </alternativeName>
</protein>
<dbReference type="InterPro" id="IPR027417">
    <property type="entry name" value="P-loop_NTPase"/>
</dbReference>
<feature type="binding site" evidence="9">
    <location>
        <begin position="51"/>
        <end position="56"/>
    </location>
    <ligand>
        <name>GTP</name>
        <dbReference type="ChEBI" id="CHEBI:37565"/>
    </ligand>
</feature>
<evidence type="ECO:0000256" key="4">
    <source>
        <dbReference type="ARBA" id="ARBA00022723"/>
    </source>
</evidence>
<dbReference type="PANTHER" id="PTHR10218:SF367">
    <property type="entry name" value="GUANINE NUCLEOTIDE-BINDING PROTEIN G(F) SUBUNIT ALPHA"/>
    <property type="match status" value="1"/>
</dbReference>
<keyword evidence="6 10" id="KW-0460">Magnesium</keyword>
<evidence type="ECO:0000256" key="5">
    <source>
        <dbReference type="ARBA" id="ARBA00022741"/>
    </source>
</evidence>
<evidence type="ECO:0000256" key="7">
    <source>
        <dbReference type="ARBA" id="ARBA00023134"/>
    </source>
</evidence>
<evidence type="ECO:0000256" key="1">
    <source>
        <dbReference type="ARBA" id="ARBA00003069"/>
    </source>
</evidence>
<reference evidence="12" key="1">
    <citation type="submission" date="2013-07" db="EMBL/GenBank/DDBJ databases">
        <title>Midgut Transcriptome Profiling of Anoplphora glabripennis, a Lignocellulose Degrading, Wood-Boring Cerambycid.</title>
        <authorList>
            <person name="Scully E.D."/>
            <person name="Hoover K."/>
            <person name="Carlson J.E."/>
            <person name="Tien M."/>
            <person name="Geib S.M."/>
        </authorList>
    </citation>
    <scope>NUCLEOTIDE SEQUENCE</scope>
</reference>
<dbReference type="Gene3D" id="3.40.50.300">
    <property type="entry name" value="P-loop containing nucleotide triphosphate hydrolases"/>
    <property type="match status" value="1"/>
</dbReference>
<dbReference type="AlphaFoldDB" id="V5FXV5"/>
<dbReference type="GO" id="GO:0031683">
    <property type="term" value="F:G-protein beta/gamma-subunit complex binding"/>
    <property type="evidence" value="ECO:0007669"/>
    <property type="project" value="UniProtKB-UniRule"/>
</dbReference>
<feature type="binding site" evidence="9">
    <location>
        <position position="366"/>
    </location>
    <ligand>
        <name>GTP</name>
        <dbReference type="ChEBI" id="CHEBI:37565"/>
    </ligand>
</feature>
<dbReference type="GO" id="GO:0007191">
    <property type="term" value="P:adenylate cyclase-activating dopamine receptor signaling pathway"/>
    <property type="evidence" value="ECO:0007669"/>
    <property type="project" value="TreeGrafter"/>
</dbReference>
<gene>
    <name evidence="12" type="primary">GNAF</name>
</gene>
<organism evidence="12">
    <name type="scientific">Anoplophora glabripennis</name>
    <name type="common">Asian longhorn beetle</name>
    <name type="synonym">Anoplophora nobilis</name>
    <dbReference type="NCBI Taxonomy" id="217634"/>
    <lineage>
        <taxon>Eukaryota</taxon>
        <taxon>Metazoa</taxon>
        <taxon>Ecdysozoa</taxon>
        <taxon>Arthropoda</taxon>
        <taxon>Hexapoda</taxon>
        <taxon>Insecta</taxon>
        <taxon>Pterygota</taxon>
        <taxon>Neoptera</taxon>
        <taxon>Endopterygota</taxon>
        <taxon>Coleoptera</taxon>
        <taxon>Polyphaga</taxon>
        <taxon>Cucujiformia</taxon>
        <taxon>Chrysomeloidea</taxon>
        <taxon>Cerambycidae</taxon>
        <taxon>Lamiinae</taxon>
        <taxon>Lamiini</taxon>
        <taxon>Anoplophora</taxon>
    </lineage>
</organism>
<feature type="binding site" evidence="10">
    <location>
        <position position="55"/>
    </location>
    <ligand>
        <name>Mg(2+)</name>
        <dbReference type="ChEBI" id="CHEBI:18420"/>
    </ligand>
</feature>
<dbReference type="InterPro" id="IPR011025">
    <property type="entry name" value="GproteinA_insert"/>
</dbReference>
<feature type="binding site" evidence="9">
    <location>
        <begin position="282"/>
        <end position="285"/>
    </location>
    <ligand>
        <name>GTP</name>
        <dbReference type="ChEBI" id="CHEBI:37565"/>
    </ligand>
</feature>
<dbReference type="PRINTS" id="PR00318">
    <property type="entry name" value="GPROTEINA"/>
</dbReference>
<keyword evidence="8 11" id="KW-0807">Transducer</keyword>
<feature type="binding site" evidence="9">
    <location>
        <begin position="159"/>
        <end position="160"/>
    </location>
    <ligand>
        <name>GTP</name>
        <dbReference type="ChEBI" id="CHEBI:37565"/>
    </ligand>
</feature>
<dbReference type="Pfam" id="PF00503">
    <property type="entry name" value="G-alpha"/>
    <property type="match status" value="1"/>
</dbReference>
<comment type="similarity">
    <text evidence="2 11">Belongs to the G-alpha family. G(s) subfamily.</text>
</comment>
<dbReference type="GO" id="GO:0003924">
    <property type="term" value="F:GTPase activity"/>
    <property type="evidence" value="ECO:0007669"/>
    <property type="project" value="UniProtKB-UniRule"/>
</dbReference>
<comment type="subunit">
    <text evidence="3 11">G proteins are composed of 3 units; alpha, beta and gamma. The alpha chain contains the guanine nucleotide binding site.</text>
</comment>
<dbReference type="PROSITE" id="PS51882">
    <property type="entry name" value="G_ALPHA"/>
    <property type="match status" value="1"/>
</dbReference>
<dbReference type="CDD" id="cd00066">
    <property type="entry name" value="G-alpha"/>
    <property type="match status" value="1"/>
</dbReference>
<evidence type="ECO:0000256" key="10">
    <source>
        <dbReference type="PIRSR" id="PIRSR601019-2"/>
    </source>
</evidence>
<dbReference type="SUPFAM" id="SSF52540">
    <property type="entry name" value="P-loop containing nucleoside triphosphate hydrolases"/>
    <property type="match status" value="1"/>
</dbReference>
<feature type="binding site" evidence="9">
    <location>
        <begin position="184"/>
        <end position="190"/>
    </location>
    <ligand>
        <name>GTP</name>
        <dbReference type="ChEBI" id="CHEBI:37565"/>
    </ligand>
</feature>
<keyword evidence="11" id="KW-0472">Membrane</keyword>